<dbReference type="Pfam" id="PF08447">
    <property type="entry name" value="PAS_3"/>
    <property type="match status" value="1"/>
</dbReference>
<evidence type="ECO:0000256" key="1">
    <source>
        <dbReference type="ARBA" id="ARBA00000085"/>
    </source>
</evidence>
<evidence type="ECO:0000256" key="11">
    <source>
        <dbReference type="PROSITE-ProRule" id="PRU00169"/>
    </source>
</evidence>
<comment type="caution">
    <text evidence="17">The sequence shown here is derived from an EMBL/GenBank/DDBJ whole genome shotgun (WGS) entry which is preliminary data.</text>
</comment>
<accession>A0A6L8LDU0</accession>
<dbReference type="PROSITE" id="PS50112">
    <property type="entry name" value="PAS"/>
    <property type="match status" value="1"/>
</dbReference>
<feature type="modified residue" description="4-aspartylphosphate" evidence="11">
    <location>
        <position position="657"/>
    </location>
</feature>
<feature type="domain" description="Histidine kinase" evidence="13">
    <location>
        <begin position="232"/>
        <end position="455"/>
    </location>
</feature>
<keyword evidence="4" id="KW-0808">Transferase</keyword>
<evidence type="ECO:0000313" key="18">
    <source>
        <dbReference type="Proteomes" id="UP000479043"/>
    </source>
</evidence>
<keyword evidence="7" id="KW-0067">ATP-binding</keyword>
<protein>
    <recommendedName>
        <fullName evidence="10">Sensory/regulatory protein RpfC</fullName>
        <ecNumber evidence="2">2.7.13.3</ecNumber>
    </recommendedName>
</protein>
<evidence type="ECO:0000256" key="8">
    <source>
        <dbReference type="ARBA" id="ARBA00023012"/>
    </source>
</evidence>
<evidence type="ECO:0000259" key="14">
    <source>
        <dbReference type="PROSITE" id="PS50110"/>
    </source>
</evidence>
<dbReference type="PROSITE" id="PS50113">
    <property type="entry name" value="PAC"/>
    <property type="match status" value="1"/>
</dbReference>
<feature type="domain" description="PAC" evidence="16">
    <location>
        <begin position="167"/>
        <end position="218"/>
    </location>
</feature>
<feature type="domain" description="Response regulatory" evidence="14">
    <location>
        <begin position="608"/>
        <end position="727"/>
    </location>
</feature>
<keyword evidence="18" id="KW-1185">Reference proteome</keyword>
<dbReference type="Pfam" id="PF02518">
    <property type="entry name" value="HATPase_c"/>
    <property type="match status" value="1"/>
</dbReference>
<keyword evidence="12" id="KW-0472">Membrane</keyword>
<dbReference type="InterPro" id="IPR000014">
    <property type="entry name" value="PAS"/>
</dbReference>
<name>A0A6L8LDU0_9RHOB</name>
<dbReference type="InterPro" id="IPR000700">
    <property type="entry name" value="PAS-assoc_C"/>
</dbReference>
<evidence type="ECO:0000256" key="10">
    <source>
        <dbReference type="ARBA" id="ARBA00068150"/>
    </source>
</evidence>
<evidence type="ECO:0000256" key="6">
    <source>
        <dbReference type="ARBA" id="ARBA00022777"/>
    </source>
</evidence>
<dbReference type="AlphaFoldDB" id="A0A6L8LDU0"/>
<keyword evidence="5" id="KW-0547">Nucleotide-binding</keyword>
<dbReference type="CDD" id="cd00082">
    <property type="entry name" value="HisKA"/>
    <property type="match status" value="1"/>
</dbReference>
<dbReference type="Pfam" id="PF00072">
    <property type="entry name" value="Response_reg"/>
    <property type="match status" value="1"/>
</dbReference>
<evidence type="ECO:0000256" key="12">
    <source>
        <dbReference type="SAM" id="Phobius"/>
    </source>
</evidence>
<dbReference type="EC" id="2.7.13.3" evidence="2"/>
<feature type="transmembrane region" description="Helical" evidence="12">
    <location>
        <begin position="46"/>
        <end position="67"/>
    </location>
</feature>
<keyword evidence="6" id="KW-0418">Kinase</keyword>
<dbReference type="FunFam" id="1.10.287.130:FF:000002">
    <property type="entry name" value="Two-component osmosensing histidine kinase"/>
    <property type="match status" value="1"/>
</dbReference>
<dbReference type="Gene3D" id="3.30.565.10">
    <property type="entry name" value="Histidine kinase-like ATPase, C-terminal domain"/>
    <property type="match status" value="1"/>
</dbReference>
<dbReference type="PROSITE" id="PS50110">
    <property type="entry name" value="RESPONSE_REGULATORY"/>
    <property type="match status" value="1"/>
</dbReference>
<dbReference type="Proteomes" id="UP000479043">
    <property type="component" value="Unassembled WGS sequence"/>
</dbReference>
<keyword evidence="3 11" id="KW-0597">Phosphoprotein</keyword>
<dbReference type="InterPro" id="IPR013655">
    <property type="entry name" value="PAS_fold_3"/>
</dbReference>
<dbReference type="SUPFAM" id="SSF52172">
    <property type="entry name" value="CheY-like"/>
    <property type="match status" value="1"/>
</dbReference>
<gene>
    <name evidence="17" type="ORF">GR167_02825</name>
</gene>
<dbReference type="SMART" id="SM00388">
    <property type="entry name" value="HisKA"/>
    <property type="match status" value="1"/>
</dbReference>
<dbReference type="InterPro" id="IPR001610">
    <property type="entry name" value="PAC"/>
</dbReference>
<evidence type="ECO:0000259" key="16">
    <source>
        <dbReference type="PROSITE" id="PS50113"/>
    </source>
</evidence>
<dbReference type="InterPro" id="IPR036890">
    <property type="entry name" value="HATPase_C_sf"/>
</dbReference>
<comment type="subunit">
    <text evidence="9">At low DSF concentrations, interacts with RpfF.</text>
</comment>
<proteinExistence type="predicted"/>
<dbReference type="Gene3D" id="3.30.450.20">
    <property type="entry name" value="PAS domain"/>
    <property type="match status" value="1"/>
</dbReference>
<evidence type="ECO:0000256" key="3">
    <source>
        <dbReference type="ARBA" id="ARBA00022553"/>
    </source>
</evidence>
<dbReference type="NCBIfam" id="TIGR00229">
    <property type="entry name" value="sensory_box"/>
    <property type="match status" value="1"/>
</dbReference>
<dbReference type="CDD" id="cd00130">
    <property type="entry name" value="PAS"/>
    <property type="match status" value="1"/>
</dbReference>
<dbReference type="InterPro" id="IPR004358">
    <property type="entry name" value="Sig_transdc_His_kin-like_C"/>
</dbReference>
<dbReference type="SMART" id="SM00086">
    <property type="entry name" value="PAC"/>
    <property type="match status" value="1"/>
</dbReference>
<sequence length="732" mass="81469">MNFLPEIRRIFTRSWPLFLLSAALGGAALVYVSYAMYPASITTPKALVPLFVGVVLGTMMSMTAALLQEIKRQFDLRLAEKDESFRVLQESEERFNLALKGASDGLWDWDMITGHVFYSPKYADILGYEVDELEPTIRTSAKLLRPEDNEKVRNVMLARLSSKTETDEVEVDMRHKDGHWIRVLNRVFIVYEKGQAVRMVGTILDVTGRQAMRQQKEQAEAQNRAKSAFLANMSHEIRTPMNGVIGMVDLMKRTDLDENQQQMLETIQNSSASLLGIIDDILDFSKIEAGKMTLSENRADLWKLVENVVETVAPTAQQSGVRLELEIDGDTPRHAALDSGRLRQVLLNLVGNAVKFTGLKKDEARPLVRLSVRPTSDGQTQFQVSDNGIGIAADVLEHLFQPFYQAHEADSRMIAGTGLGLAISHDLIKMMGGQITAESVLGRGSCFAVTLPLTEEEGAEGDGFESWIYQLSNHPLVVRVEDQICRKQLLRFANDWSQQIRFFSTDERMLSWVSGQEKAPLVLLGLDGSEVCRELVDQMLEISPDAKFLGLTNDPAMRLGRLDSHLYMMRYAPLLPSRMMTALSVLLQGAEAPAPEAKPQQAAVRHGSILLVEDNRINMDVLMRQLALLGYGAEAAHNGEEGLRLWREGGYDMIVTDCQMPVMDGLEMVRHIRDEEGAGGLAPIPIVGISANALKGEADRCISAGMNAFLTKPARLDELRDCLNRWIGRKAA</sequence>
<reference evidence="17 18" key="1">
    <citation type="submission" date="2020-01" db="EMBL/GenBank/DDBJ databases">
        <authorList>
            <person name="Chen S."/>
        </authorList>
    </citation>
    <scope>NUCLEOTIDE SEQUENCE [LARGE SCALE GENOMIC DNA]</scope>
    <source>
        <strain evidence="17 18">GS-10</strain>
    </source>
</reference>
<dbReference type="InterPro" id="IPR001789">
    <property type="entry name" value="Sig_transdc_resp-reg_receiver"/>
</dbReference>
<comment type="catalytic activity">
    <reaction evidence="1">
        <text>ATP + protein L-histidine = ADP + protein N-phospho-L-histidine.</text>
        <dbReference type="EC" id="2.7.13.3"/>
    </reaction>
</comment>
<dbReference type="SUPFAM" id="SSF47384">
    <property type="entry name" value="Homodimeric domain of signal transducing histidine kinase"/>
    <property type="match status" value="1"/>
</dbReference>
<dbReference type="InterPro" id="IPR036097">
    <property type="entry name" value="HisK_dim/P_sf"/>
</dbReference>
<dbReference type="SMART" id="SM00091">
    <property type="entry name" value="PAS"/>
    <property type="match status" value="1"/>
</dbReference>
<evidence type="ECO:0000259" key="15">
    <source>
        <dbReference type="PROSITE" id="PS50112"/>
    </source>
</evidence>
<evidence type="ECO:0000256" key="7">
    <source>
        <dbReference type="ARBA" id="ARBA00022840"/>
    </source>
</evidence>
<dbReference type="GO" id="GO:0005524">
    <property type="term" value="F:ATP binding"/>
    <property type="evidence" value="ECO:0007669"/>
    <property type="project" value="UniProtKB-KW"/>
</dbReference>
<dbReference type="Gene3D" id="1.10.287.130">
    <property type="match status" value="1"/>
</dbReference>
<dbReference type="PANTHER" id="PTHR45339">
    <property type="entry name" value="HYBRID SIGNAL TRANSDUCTION HISTIDINE KINASE J"/>
    <property type="match status" value="1"/>
</dbReference>
<keyword evidence="8" id="KW-0902">Two-component regulatory system</keyword>
<dbReference type="SMART" id="SM00448">
    <property type="entry name" value="REC"/>
    <property type="match status" value="1"/>
</dbReference>
<dbReference type="InterPro" id="IPR005467">
    <property type="entry name" value="His_kinase_dom"/>
</dbReference>
<keyword evidence="12" id="KW-1133">Transmembrane helix</keyword>
<dbReference type="CDD" id="cd16922">
    <property type="entry name" value="HATPase_EvgS-ArcB-TorS-like"/>
    <property type="match status" value="1"/>
</dbReference>
<dbReference type="EMBL" id="WWEN01000002">
    <property type="protein sequence ID" value="MYM54224.1"/>
    <property type="molecule type" value="Genomic_DNA"/>
</dbReference>
<dbReference type="PANTHER" id="PTHR45339:SF1">
    <property type="entry name" value="HYBRID SIGNAL TRANSDUCTION HISTIDINE KINASE J"/>
    <property type="match status" value="1"/>
</dbReference>
<dbReference type="GO" id="GO:0000155">
    <property type="term" value="F:phosphorelay sensor kinase activity"/>
    <property type="evidence" value="ECO:0007669"/>
    <property type="project" value="InterPro"/>
</dbReference>
<feature type="domain" description="PAS" evidence="15">
    <location>
        <begin position="91"/>
        <end position="163"/>
    </location>
</feature>
<dbReference type="InterPro" id="IPR003661">
    <property type="entry name" value="HisK_dim/P_dom"/>
</dbReference>
<dbReference type="PRINTS" id="PR00344">
    <property type="entry name" value="BCTRLSENSOR"/>
</dbReference>
<evidence type="ECO:0000313" key="17">
    <source>
        <dbReference type="EMBL" id="MYM54224.1"/>
    </source>
</evidence>
<dbReference type="RefSeq" id="WP_160971935.1">
    <property type="nucleotide sequence ID" value="NZ_WWEN01000002.1"/>
</dbReference>
<dbReference type="Gene3D" id="3.40.50.2300">
    <property type="match status" value="1"/>
</dbReference>
<evidence type="ECO:0000259" key="13">
    <source>
        <dbReference type="PROSITE" id="PS50109"/>
    </source>
</evidence>
<organism evidence="17 18">
    <name type="scientific">Thalassovita mangrovi</name>
    <dbReference type="NCBI Taxonomy" id="2692236"/>
    <lineage>
        <taxon>Bacteria</taxon>
        <taxon>Pseudomonadati</taxon>
        <taxon>Pseudomonadota</taxon>
        <taxon>Alphaproteobacteria</taxon>
        <taxon>Rhodobacterales</taxon>
        <taxon>Roseobacteraceae</taxon>
        <taxon>Thalassovita</taxon>
    </lineage>
</organism>
<keyword evidence="12" id="KW-0812">Transmembrane</keyword>
<dbReference type="InterPro" id="IPR003594">
    <property type="entry name" value="HATPase_dom"/>
</dbReference>
<dbReference type="SMART" id="SM00387">
    <property type="entry name" value="HATPase_c"/>
    <property type="match status" value="1"/>
</dbReference>
<dbReference type="FunFam" id="3.30.565.10:FF:000010">
    <property type="entry name" value="Sensor histidine kinase RcsC"/>
    <property type="match status" value="1"/>
</dbReference>
<dbReference type="SUPFAM" id="SSF55785">
    <property type="entry name" value="PYP-like sensor domain (PAS domain)"/>
    <property type="match status" value="1"/>
</dbReference>
<dbReference type="CDD" id="cd17546">
    <property type="entry name" value="REC_hyHK_CKI1_RcsC-like"/>
    <property type="match status" value="1"/>
</dbReference>
<evidence type="ECO:0000256" key="4">
    <source>
        <dbReference type="ARBA" id="ARBA00022679"/>
    </source>
</evidence>
<dbReference type="PROSITE" id="PS50109">
    <property type="entry name" value="HIS_KIN"/>
    <property type="match status" value="1"/>
</dbReference>
<evidence type="ECO:0000256" key="9">
    <source>
        <dbReference type="ARBA" id="ARBA00064003"/>
    </source>
</evidence>
<dbReference type="SUPFAM" id="SSF55874">
    <property type="entry name" value="ATPase domain of HSP90 chaperone/DNA topoisomerase II/histidine kinase"/>
    <property type="match status" value="1"/>
</dbReference>
<feature type="transmembrane region" description="Helical" evidence="12">
    <location>
        <begin position="15"/>
        <end position="34"/>
    </location>
</feature>
<dbReference type="Pfam" id="PF00512">
    <property type="entry name" value="HisKA"/>
    <property type="match status" value="1"/>
</dbReference>
<evidence type="ECO:0000256" key="2">
    <source>
        <dbReference type="ARBA" id="ARBA00012438"/>
    </source>
</evidence>
<dbReference type="InterPro" id="IPR035965">
    <property type="entry name" value="PAS-like_dom_sf"/>
</dbReference>
<dbReference type="InterPro" id="IPR011006">
    <property type="entry name" value="CheY-like_superfamily"/>
</dbReference>
<evidence type="ECO:0000256" key="5">
    <source>
        <dbReference type="ARBA" id="ARBA00022741"/>
    </source>
</evidence>